<evidence type="ECO:0000313" key="5">
    <source>
        <dbReference type="EMBL" id="REI24187.1"/>
    </source>
</evidence>
<dbReference type="SUPFAM" id="SSF56300">
    <property type="entry name" value="Metallo-dependent phosphatases"/>
    <property type="match status" value="1"/>
</dbReference>
<evidence type="ECO:0000313" key="6">
    <source>
        <dbReference type="Proteomes" id="UP000256337"/>
    </source>
</evidence>
<dbReference type="GO" id="GO:0000166">
    <property type="term" value="F:nucleotide binding"/>
    <property type="evidence" value="ECO:0007669"/>
    <property type="project" value="UniProtKB-KW"/>
</dbReference>
<dbReference type="GO" id="GO:0016787">
    <property type="term" value="F:hydrolase activity"/>
    <property type="evidence" value="ECO:0007669"/>
    <property type="project" value="UniProtKB-KW"/>
</dbReference>
<dbReference type="InterPro" id="IPR006179">
    <property type="entry name" value="5_nucleotidase/apyrase"/>
</dbReference>
<evidence type="ECO:0000259" key="3">
    <source>
        <dbReference type="Pfam" id="PF00149"/>
    </source>
</evidence>
<evidence type="ECO:0000259" key="4">
    <source>
        <dbReference type="Pfam" id="PF02872"/>
    </source>
</evidence>
<evidence type="ECO:0000256" key="2">
    <source>
        <dbReference type="RuleBase" id="RU362119"/>
    </source>
</evidence>
<accession>A0AAX1RXQ2</accession>
<dbReference type="SUPFAM" id="SSF55816">
    <property type="entry name" value="5'-nucleotidase (syn. UDP-sugar hydrolase), C-terminal domain"/>
    <property type="match status" value="1"/>
</dbReference>
<dbReference type="Pfam" id="PF02872">
    <property type="entry name" value="5_nucleotid_C"/>
    <property type="match status" value="1"/>
</dbReference>
<sequence length="512" mass="57714">MTEICILEISDVHGYWYPTDYRKRQQDMPMGLFQLQSLLNQEKANHPHTLLVDNGDFIQGSPLCYYLARMKDYQTFTDIYNRIGIDVGVLGNHEFNYGLNYLENIINGLNYPVLSANILKGNQPFTGDGVAWFEFEGVSLAVIGLTTSNIPIWEKPEYIEGLTFNDAVKTLEERLSKVTKQADVIVVSYHGGFERDLQTGEATEALTGENVGYELLTQFPEIDVLLTGHQHRRIATTMNGTAVIQPGAKGSTYGKVILDYHSETEKVSIRQTTLVDVPESMPEVILSQEDMALKHKVEDWLEERIAYVETSMIVNDPFEARCSPHPFTNLLNLIQMDLSGAEISCTALFDSGNGFEGDVTMRDVIANYPFPNTFNVLALTGQDIKDALEVNATYFEVVDGQLTVAKPFLEPKPQHYNYDIYSGITYHYDISKPIHQRVVELKYQGQPMKMDDTFHVVMNNYRAGGGGGYSMFSADKIIKDIPVEGAQMIIDYFKAHPHLEAPNVTDFQVKYS</sequence>
<dbReference type="PANTHER" id="PTHR11575:SF6">
    <property type="entry name" value="2',3'-CYCLIC-NUCLEOTIDE 2'-PHOSPHODIESTERASE_3'-NUCLEOTIDASE"/>
    <property type="match status" value="1"/>
</dbReference>
<dbReference type="Pfam" id="PF00149">
    <property type="entry name" value="Metallophos"/>
    <property type="match status" value="1"/>
</dbReference>
<dbReference type="Gene3D" id="3.90.780.10">
    <property type="entry name" value="5'-Nucleotidase, C-terminal domain"/>
    <property type="match status" value="1"/>
</dbReference>
<dbReference type="EMBL" id="QKYD01000045">
    <property type="protein sequence ID" value="REI24187.1"/>
    <property type="molecule type" value="Genomic_DNA"/>
</dbReference>
<comment type="caution">
    <text evidence="5">The sequence shown here is derived from an EMBL/GenBank/DDBJ whole genome shotgun (WGS) entry which is preliminary data.</text>
</comment>
<gene>
    <name evidence="5" type="ORF">DOS76_02435</name>
</gene>
<keyword evidence="2" id="KW-0547">Nucleotide-binding</keyword>
<feature type="domain" description="Calcineurin-like phosphoesterase" evidence="3">
    <location>
        <begin position="6"/>
        <end position="232"/>
    </location>
</feature>
<dbReference type="GO" id="GO:0009166">
    <property type="term" value="P:nucleotide catabolic process"/>
    <property type="evidence" value="ECO:0007669"/>
    <property type="project" value="InterPro"/>
</dbReference>
<dbReference type="InterPro" id="IPR029052">
    <property type="entry name" value="Metallo-depent_PP-like"/>
</dbReference>
<keyword evidence="1" id="KW-0732">Signal</keyword>
<comment type="similarity">
    <text evidence="2">Belongs to the 5'-nucleotidase family.</text>
</comment>
<dbReference type="InterPro" id="IPR008334">
    <property type="entry name" value="5'-Nucleotdase_C"/>
</dbReference>
<name>A0AAX1RXQ2_9STAP</name>
<dbReference type="AlphaFoldDB" id="A0AAX1RXQ2"/>
<dbReference type="InterPro" id="IPR004843">
    <property type="entry name" value="Calcineurin-like_PHP"/>
</dbReference>
<dbReference type="PANTHER" id="PTHR11575">
    <property type="entry name" value="5'-NUCLEOTIDASE-RELATED"/>
    <property type="match status" value="1"/>
</dbReference>
<dbReference type="Proteomes" id="UP000256337">
    <property type="component" value="Unassembled WGS sequence"/>
</dbReference>
<evidence type="ECO:0000256" key="1">
    <source>
        <dbReference type="ARBA" id="ARBA00022729"/>
    </source>
</evidence>
<dbReference type="PRINTS" id="PR01607">
    <property type="entry name" value="APYRASEFAMLY"/>
</dbReference>
<reference evidence="5 6" key="1">
    <citation type="journal article" date="2018" name="Vet. Microbiol.">
        <title>Characterisation of Staphylococcus felis isolated from cats using whole genome sequencing.</title>
        <authorList>
            <person name="Worthing K."/>
            <person name="Pang S."/>
            <person name="Trott D.J."/>
            <person name="Abraham S."/>
            <person name="Coombs G.W."/>
            <person name="Jordan D."/>
            <person name="McIntyre L."/>
            <person name="Davies M.R."/>
            <person name="Norris J."/>
        </authorList>
    </citation>
    <scope>NUCLEOTIDE SEQUENCE [LARGE SCALE GENOMIC DNA]</scope>
    <source>
        <strain evidence="5 6">F25</strain>
    </source>
</reference>
<dbReference type="Gene3D" id="3.60.21.10">
    <property type="match status" value="1"/>
</dbReference>
<feature type="domain" description="5'-Nucleotidase C-terminal" evidence="4">
    <location>
        <begin position="320"/>
        <end position="473"/>
    </location>
</feature>
<organism evidence="5 6">
    <name type="scientific">Staphylococcus felis</name>
    <dbReference type="NCBI Taxonomy" id="46127"/>
    <lineage>
        <taxon>Bacteria</taxon>
        <taxon>Bacillati</taxon>
        <taxon>Bacillota</taxon>
        <taxon>Bacilli</taxon>
        <taxon>Bacillales</taxon>
        <taxon>Staphylococcaceae</taxon>
        <taxon>Staphylococcus</taxon>
    </lineage>
</organism>
<keyword evidence="2" id="KW-0378">Hydrolase</keyword>
<protein>
    <submittedName>
        <fullName evidence="5">Bifunctional metallophosphatase/5'-nucleotidase</fullName>
    </submittedName>
</protein>
<dbReference type="RefSeq" id="WP_115856216.1">
    <property type="nucleotide sequence ID" value="NZ_CAJUZR010000034.1"/>
</dbReference>
<proteinExistence type="inferred from homology"/>
<dbReference type="InterPro" id="IPR036907">
    <property type="entry name" value="5'-Nucleotdase_C_sf"/>
</dbReference>
<dbReference type="GO" id="GO:0030288">
    <property type="term" value="C:outer membrane-bounded periplasmic space"/>
    <property type="evidence" value="ECO:0007669"/>
    <property type="project" value="TreeGrafter"/>
</dbReference>